<gene>
    <name evidence="1" type="ORF">METZ01_LOCUS29801</name>
</gene>
<protein>
    <submittedName>
        <fullName evidence="1">Uncharacterized protein</fullName>
    </submittedName>
</protein>
<dbReference type="AlphaFoldDB" id="A0A381QFV2"/>
<reference evidence="1" key="1">
    <citation type="submission" date="2018-05" db="EMBL/GenBank/DDBJ databases">
        <authorList>
            <person name="Lanie J.A."/>
            <person name="Ng W.-L."/>
            <person name="Kazmierczak K.M."/>
            <person name="Andrzejewski T.M."/>
            <person name="Davidsen T.M."/>
            <person name="Wayne K.J."/>
            <person name="Tettelin H."/>
            <person name="Glass J.I."/>
            <person name="Rusch D."/>
            <person name="Podicherti R."/>
            <person name="Tsui H.-C.T."/>
            <person name="Winkler M.E."/>
        </authorList>
    </citation>
    <scope>NUCLEOTIDE SEQUENCE</scope>
</reference>
<organism evidence="1">
    <name type="scientific">marine metagenome</name>
    <dbReference type="NCBI Taxonomy" id="408172"/>
    <lineage>
        <taxon>unclassified sequences</taxon>
        <taxon>metagenomes</taxon>
        <taxon>ecological metagenomes</taxon>
    </lineage>
</organism>
<feature type="non-terminal residue" evidence="1">
    <location>
        <position position="1"/>
    </location>
</feature>
<dbReference type="EMBL" id="UINC01001297">
    <property type="protein sequence ID" value="SUZ76947.1"/>
    <property type="molecule type" value="Genomic_DNA"/>
</dbReference>
<proteinExistence type="predicted"/>
<name>A0A381QFV2_9ZZZZ</name>
<evidence type="ECO:0000313" key="1">
    <source>
        <dbReference type="EMBL" id="SUZ76947.1"/>
    </source>
</evidence>
<accession>A0A381QFV2</accession>
<sequence>VFPFILKSVDDMINVRRFSIRQLYGNHVKSWLQVR</sequence>